<dbReference type="SUPFAM" id="SSF58038">
    <property type="entry name" value="SNARE fusion complex"/>
    <property type="match status" value="2"/>
</dbReference>
<dbReference type="PANTHER" id="PTHR19305:SF9">
    <property type="entry name" value="SYNAPTOSOMAL-ASSOCIATED PROTEIN 29"/>
    <property type="match status" value="1"/>
</dbReference>
<dbReference type="InterPro" id="IPR000727">
    <property type="entry name" value="T_SNARE_dom"/>
</dbReference>
<protein>
    <submittedName>
        <fullName evidence="8">EOG090X0MTI</fullName>
    </submittedName>
</protein>
<gene>
    <name evidence="8" type="primary">EOG090X0MTI</name>
</gene>
<evidence type="ECO:0000256" key="1">
    <source>
        <dbReference type="ARBA" id="ARBA00009480"/>
    </source>
</evidence>
<dbReference type="GO" id="GO:0031629">
    <property type="term" value="P:synaptic vesicle fusion to presynaptic active zone membrane"/>
    <property type="evidence" value="ECO:0007669"/>
    <property type="project" value="TreeGrafter"/>
</dbReference>
<dbReference type="CDD" id="cd15887">
    <property type="entry name" value="SNARE_SNAP29N"/>
    <property type="match status" value="1"/>
</dbReference>
<keyword evidence="3" id="KW-0653">Protein transport</keyword>
<dbReference type="GO" id="GO:0016082">
    <property type="term" value="P:synaptic vesicle priming"/>
    <property type="evidence" value="ECO:0007669"/>
    <property type="project" value="TreeGrafter"/>
</dbReference>
<dbReference type="Gene3D" id="1.20.5.110">
    <property type="match status" value="2"/>
</dbReference>
<sequence>MDEFTISRKSMGTLQLNSKVKKLLLDQLVNYEITSEIGNSTNTYRSQYVKTLELETIQPVECEAQFQTMQFQPLRQIPIEGVKIPYSASSFDLPEMETWSVPLRIQVDLPAHGANYLELDVYMSSNDAFMFAGNKQIKIHIFPEDDYVLMYNLYPLLSGFVALPPLQLKATSTEPIDQIVLDELVSRYVPTHIYVLKNMSQTRRTEDQDDVDDEEFLKRAPTRFNNFGGKLANSLSGGSNSFQPLDGEELSAEDRRRQLLLEKQKIEERTLQASGRAKGVLYETEQIGISTAEDLVRQREQLEKAGSRLDEMNNSLRTSERHIQNIKSVFSSMKNYFSKPAEPVKTAPENSTPKSTLSSSNLAKLVEQTSSQVERPSSQNHPALRLKGLENDFSHKPLSNVDEQLEQDLSDMSLSLSRLKGLAQGLGTELEDQNDLIDRLQTSADKADWRIQRQNKDMERLLKK</sequence>
<feature type="compositionally biased region" description="Polar residues" evidence="6">
    <location>
        <begin position="348"/>
        <end position="360"/>
    </location>
</feature>
<dbReference type="FunFam" id="1.20.5.110:FF:000041">
    <property type="entry name" value="Synaptosomal-associated protein 29"/>
    <property type="match status" value="1"/>
</dbReference>
<dbReference type="PROSITE" id="PS50192">
    <property type="entry name" value="T_SNARE"/>
    <property type="match status" value="1"/>
</dbReference>
<accession>A0A4Y7NIT9</accession>
<dbReference type="InterPro" id="IPR025876">
    <property type="entry name" value="TRAPPC11_C"/>
</dbReference>
<dbReference type="PANTHER" id="PTHR19305">
    <property type="entry name" value="SYNAPTOSOMAL ASSOCIATED PROTEIN"/>
    <property type="match status" value="1"/>
</dbReference>
<dbReference type="GO" id="GO:0098793">
    <property type="term" value="C:presynapse"/>
    <property type="evidence" value="ECO:0007669"/>
    <property type="project" value="GOC"/>
</dbReference>
<dbReference type="Pfam" id="PF12352">
    <property type="entry name" value="V-SNARE_C"/>
    <property type="match status" value="1"/>
</dbReference>
<organism evidence="8">
    <name type="scientific">Megafenestra aurita</name>
    <dbReference type="NCBI Taxonomy" id="2291010"/>
    <lineage>
        <taxon>Eukaryota</taxon>
        <taxon>Metazoa</taxon>
        <taxon>Ecdysozoa</taxon>
        <taxon>Arthropoda</taxon>
        <taxon>Crustacea</taxon>
        <taxon>Branchiopoda</taxon>
        <taxon>Diplostraca</taxon>
        <taxon>Cladocera</taxon>
        <taxon>Anomopoda</taxon>
        <taxon>Daphniidae</taxon>
        <taxon>Megafenestra</taxon>
    </lineage>
</organism>
<feature type="domain" description="T-SNARE coiled-coil homology" evidence="7">
    <location>
        <begin position="399"/>
        <end position="461"/>
    </location>
</feature>
<keyword evidence="2" id="KW-0813">Transport</keyword>
<dbReference type="GO" id="GO:0031201">
    <property type="term" value="C:SNARE complex"/>
    <property type="evidence" value="ECO:0007669"/>
    <property type="project" value="TreeGrafter"/>
</dbReference>
<comment type="similarity">
    <text evidence="1">Belongs to the SNAP-25 family.</text>
</comment>
<dbReference type="AlphaFoldDB" id="A0A4Y7NIT9"/>
<dbReference type="Pfam" id="PF12742">
    <property type="entry name" value="Gryzun-like"/>
    <property type="match status" value="1"/>
</dbReference>
<evidence type="ECO:0000256" key="5">
    <source>
        <dbReference type="SAM" id="Coils"/>
    </source>
</evidence>
<keyword evidence="4 5" id="KW-0175">Coiled coil</keyword>
<feature type="region of interest" description="Disordered" evidence="6">
    <location>
        <begin position="341"/>
        <end position="360"/>
    </location>
</feature>
<reference evidence="8" key="1">
    <citation type="submission" date="2018-08" db="EMBL/GenBank/DDBJ databases">
        <authorList>
            <person name="Cornetti L."/>
        </authorList>
    </citation>
    <scope>NUCLEOTIDE SEQUENCE</scope>
    <source>
        <strain evidence="8">CH-H-2</strain>
    </source>
</reference>
<dbReference type="FunFam" id="1.20.5.110:FF:000079">
    <property type="entry name" value="synaptosomal-associated protein 29"/>
    <property type="match status" value="1"/>
</dbReference>
<dbReference type="SMART" id="SM00397">
    <property type="entry name" value="t_SNARE"/>
    <property type="match status" value="2"/>
</dbReference>
<evidence type="ECO:0000259" key="7">
    <source>
        <dbReference type="PROSITE" id="PS50192"/>
    </source>
</evidence>
<dbReference type="GO" id="GO:0015031">
    <property type="term" value="P:protein transport"/>
    <property type="evidence" value="ECO:0007669"/>
    <property type="project" value="UniProtKB-KW"/>
</dbReference>
<proteinExistence type="evidence at transcript level"/>
<dbReference type="CDD" id="cd15856">
    <property type="entry name" value="SNARE_SNAP29C"/>
    <property type="match status" value="1"/>
</dbReference>
<feature type="coiled-coil region" evidence="5">
    <location>
        <begin position="249"/>
        <end position="315"/>
    </location>
</feature>
<evidence type="ECO:0000313" key="8">
    <source>
        <dbReference type="EMBL" id="SVE92813.1"/>
    </source>
</evidence>
<evidence type="ECO:0000256" key="3">
    <source>
        <dbReference type="ARBA" id="ARBA00022927"/>
    </source>
</evidence>
<dbReference type="GO" id="GO:0005484">
    <property type="term" value="F:SNAP receptor activity"/>
    <property type="evidence" value="ECO:0007669"/>
    <property type="project" value="TreeGrafter"/>
</dbReference>
<evidence type="ECO:0000256" key="2">
    <source>
        <dbReference type="ARBA" id="ARBA00022448"/>
    </source>
</evidence>
<dbReference type="GO" id="GO:0005886">
    <property type="term" value="C:plasma membrane"/>
    <property type="evidence" value="ECO:0007669"/>
    <property type="project" value="TreeGrafter"/>
</dbReference>
<dbReference type="GO" id="GO:0019905">
    <property type="term" value="F:syntaxin binding"/>
    <property type="evidence" value="ECO:0007669"/>
    <property type="project" value="TreeGrafter"/>
</dbReference>
<dbReference type="EMBL" id="LR023194">
    <property type="protein sequence ID" value="SVE92813.1"/>
    <property type="molecule type" value="mRNA"/>
</dbReference>
<name>A0A4Y7NIT9_9CRUS</name>
<evidence type="ECO:0000256" key="4">
    <source>
        <dbReference type="ARBA" id="ARBA00023054"/>
    </source>
</evidence>
<evidence type="ECO:0000256" key="6">
    <source>
        <dbReference type="SAM" id="MobiDB-lite"/>
    </source>
</evidence>